<feature type="transmembrane region" description="Helical" evidence="1">
    <location>
        <begin position="138"/>
        <end position="158"/>
    </location>
</feature>
<evidence type="ECO:0000256" key="1">
    <source>
        <dbReference type="SAM" id="Phobius"/>
    </source>
</evidence>
<dbReference type="Pfam" id="PF01757">
    <property type="entry name" value="Acyl_transf_3"/>
    <property type="match status" value="1"/>
</dbReference>
<keyword evidence="1" id="KW-1133">Transmembrane helix</keyword>
<reference evidence="3 4" key="1">
    <citation type="journal article" date="2005" name="J. Bacteriol.">
        <title>Insights into genome plasticity and pathogenicity of the plant pathogenic Bacterium Xanthomonas campestris pv. vesicatoria revealed by the complete genome sequence.</title>
        <authorList>
            <person name="Thieme F."/>
            <person name="Koebnik R."/>
            <person name="Bekel T."/>
            <person name="Berger C."/>
            <person name="Boch J."/>
            <person name="Buettner D."/>
            <person name="Caldana C."/>
            <person name="Gaigalat L."/>
            <person name="Goesmann A."/>
            <person name="Kay S."/>
            <person name="Kirchner O."/>
            <person name="Lanz C."/>
            <person name="Linke B."/>
            <person name="McHardy A.C."/>
            <person name="Meyer F."/>
            <person name="Mittenhuber G."/>
            <person name="Nies D.H."/>
            <person name="Niesbach-Kloesgen U."/>
            <person name="Patschkowski T."/>
            <person name="Rueckert C."/>
            <person name="Rupp O."/>
            <person name="Schneicker S."/>
            <person name="Schuster S.C."/>
            <person name="Vorhoelter F.J."/>
            <person name="Weber E."/>
            <person name="Puehler A."/>
            <person name="Bonas U."/>
            <person name="Bartels D."/>
            <person name="Kaiser O."/>
        </authorList>
    </citation>
    <scope>NUCLEOTIDE SEQUENCE [LARGE SCALE GENOMIC DNA]</scope>
    <source>
        <strain evidence="3 4">85-10</strain>
    </source>
</reference>
<feature type="transmembrane region" description="Helical" evidence="1">
    <location>
        <begin position="338"/>
        <end position="358"/>
    </location>
</feature>
<dbReference type="GO" id="GO:0016747">
    <property type="term" value="F:acyltransferase activity, transferring groups other than amino-acyl groups"/>
    <property type="evidence" value="ECO:0007669"/>
    <property type="project" value="InterPro"/>
</dbReference>
<feature type="transmembrane region" description="Helical" evidence="1">
    <location>
        <begin position="378"/>
        <end position="400"/>
    </location>
</feature>
<organism evidence="4">
    <name type="scientific">Xanthomonas euvesicatoria pv. vesicatoria (strain 85-10)</name>
    <name type="common">Xanthomonas campestris pv. vesicatoria</name>
    <dbReference type="NCBI Taxonomy" id="316273"/>
    <lineage>
        <taxon>Bacteria</taxon>
        <taxon>Pseudomonadati</taxon>
        <taxon>Pseudomonadota</taxon>
        <taxon>Gammaproteobacteria</taxon>
        <taxon>Lysobacterales</taxon>
        <taxon>Lysobacteraceae</taxon>
        <taxon>Xanthomonas</taxon>
    </lineage>
</organism>
<dbReference type="KEGG" id="xcv:XCV2782"/>
<dbReference type="AlphaFoldDB" id="Q3BRV0"/>
<accession>Q3BRV0</accession>
<feature type="domain" description="Acyltransferase 3" evidence="2">
    <location>
        <begin position="73"/>
        <end position="387"/>
    </location>
</feature>
<feature type="transmembrane region" description="Helical" evidence="1">
    <location>
        <begin position="186"/>
        <end position="207"/>
    </location>
</feature>
<dbReference type="eggNOG" id="COG3594">
    <property type="taxonomic scope" value="Bacteria"/>
</dbReference>
<sequence>MGGLCHAVRIGRQRAAALDPDALRSVGAGRWARAGWRHERRLGMTSTSSSPHAARAHHLADARTARAPTRDWQIDAAKALAIALVVLGHASGMPAAYKLFAYSFHVPLFFVLSGWVGERFGHRALTGASVAKLARTLLVPYLAFFMVAYALWLLTAAIDGHAGHPQTRPWWHPLTGLLWANGSRLYVLPALWFLPALFVTTLAYIGLRARLSAAAVAAISLPIALAWAGWFPSLQQRLPLALDVLPVALFFIAVGGWLSRFADALRSLRAQVWALALLPLAALWWWLAGWNGQVDVNNLQFGQSAAVFLLASLLGTAMTFCVAYFIRRLRWVQWIGSNTLLILCTHTLVFLVATSVVARTGLIARSAIGTPAWALGLSAFAIAVSVPMRAVLVPIAPWMLGLKRK</sequence>
<evidence type="ECO:0000259" key="2">
    <source>
        <dbReference type="Pfam" id="PF01757"/>
    </source>
</evidence>
<evidence type="ECO:0000313" key="3">
    <source>
        <dbReference type="EMBL" id="CAJ24461.1"/>
    </source>
</evidence>
<feature type="transmembrane region" description="Helical" evidence="1">
    <location>
        <begin position="238"/>
        <end position="258"/>
    </location>
</feature>
<keyword evidence="1" id="KW-0812">Transmembrane</keyword>
<dbReference type="InterPro" id="IPR002656">
    <property type="entry name" value="Acyl_transf_3_dom"/>
</dbReference>
<dbReference type="STRING" id="456327.BJD11_08995"/>
<feature type="transmembrane region" description="Helical" evidence="1">
    <location>
        <begin position="214"/>
        <end position="232"/>
    </location>
</feature>
<dbReference type="PANTHER" id="PTHR37312:SF1">
    <property type="entry name" value="MEMBRANE-BOUND ACYLTRANSFERASE YKRP-RELATED"/>
    <property type="match status" value="1"/>
</dbReference>
<evidence type="ECO:0000313" key="4">
    <source>
        <dbReference type="Proteomes" id="UP000007069"/>
    </source>
</evidence>
<protein>
    <submittedName>
        <fullName evidence="3">Xanthan biosynthesis acetyltransferase GumG</fullName>
    </submittedName>
</protein>
<keyword evidence="1" id="KW-0472">Membrane</keyword>
<dbReference type="PANTHER" id="PTHR37312">
    <property type="entry name" value="MEMBRANE-BOUND ACYLTRANSFERASE YKRP-RELATED"/>
    <property type="match status" value="1"/>
</dbReference>
<keyword evidence="3" id="KW-0808">Transferase</keyword>
<dbReference type="Proteomes" id="UP000007069">
    <property type="component" value="Chromosome"/>
</dbReference>
<feature type="transmembrane region" description="Helical" evidence="1">
    <location>
        <begin position="99"/>
        <end position="117"/>
    </location>
</feature>
<proteinExistence type="predicted"/>
<feature type="transmembrane region" description="Helical" evidence="1">
    <location>
        <begin position="270"/>
        <end position="287"/>
    </location>
</feature>
<feature type="transmembrane region" description="Helical" evidence="1">
    <location>
        <begin position="307"/>
        <end position="326"/>
    </location>
</feature>
<dbReference type="InterPro" id="IPR052734">
    <property type="entry name" value="Nod_factor_acetyltransferase"/>
</dbReference>
<dbReference type="EMBL" id="AM039952">
    <property type="protein sequence ID" value="CAJ24461.1"/>
    <property type="molecule type" value="Genomic_DNA"/>
</dbReference>
<name>Q3BRV0_XANE5</name>
<gene>
    <name evidence="3" type="primary">gumG</name>
    <name evidence="3" type="ordered locus">XCV2782</name>
</gene>
<dbReference type="HOGENOM" id="CLU_023915_4_1_6"/>